<evidence type="ECO:0000313" key="2">
    <source>
        <dbReference type="Proteomes" id="UP001187734"/>
    </source>
</evidence>
<accession>A0AAE8MN22</accession>
<proteinExistence type="predicted"/>
<reference evidence="1" key="1">
    <citation type="submission" date="2018-03" db="EMBL/GenBank/DDBJ databases">
        <authorList>
            <person name="Guldener U."/>
        </authorList>
    </citation>
    <scope>NUCLEOTIDE SEQUENCE</scope>
</reference>
<dbReference type="EMBL" id="ONZP01000821">
    <property type="protein sequence ID" value="SPJ91049.1"/>
    <property type="molecule type" value="Genomic_DNA"/>
</dbReference>
<dbReference type="Gene3D" id="1.10.287.1490">
    <property type="match status" value="1"/>
</dbReference>
<evidence type="ECO:0000313" key="1">
    <source>
        <dbReference type="EMBL" id="SPJ91049.1"/>
    </source>
</evidence>
<dbReference type="AlphaFoldDB" id="A0AAE8MN22"/>
<protein>
    <submittedName>
        <fullName evidence="1">Uncharacterized protein</fullName>
    </submittedName>
</protein>
<dbReference type="Proteomes" id="UP001187734">
    <property type="component" value="Unassembled WGS sequence"/>
</dbReference>
<organism evidence="1 2">
    <name type="scientific">Fusarium torulosum</name>
    <dbReference type="NCBI Taxonomy" id="33205"/>
    <lineage>
        <taxon>Eukaryota</taxon>
        <taxon>Fungi</taxon>
        <taxon>Dikarya</taxon>
        <taxon>Ascomycota</taxon>
        <taxon>Pezizomycotina</taxon>
        <taxon>Sordariomycetes</taxon>
        <taxon>Hypocreomycetidae</taxon>
        <taxon>Hypocreales</taxon>
        <taxon>Nectriaceae</taxon>
        <taxon>Fusarium</taxon>
    </lineage>
</organism>
<keyword evidence="2" id="KW-1185">Reference proteome</keyword>
<name>A0AAE8MN22_9HYPO</name>
<gene>
    <name evidence="1" type="ORF">FTOL_13451</name>
</gene>
<comment type="caution">
    <text evidence="1">The sequence shown here is derived from an EMBL/GenBank/DDBJ whole genome shotgun (WGS) entry which is preliminary data.</text>
</comment>
<sequence>MESLSDSVTKIDRLLQSARQRLNTLDTSSKKTVTTEVANIRSSLQDSSVKIQHATSQMKSYLSWLENVAKPETTVDVAPQISWLGRSLDGIVASLDEAQASADRALKCTTEYTYRVLDVGQEVEAQSDLLNKCQSQAKGMASQAEISLSFSEEILKQTQAKVGAKEDEIWTKTREASEKRSRKTQLEREILQKTILASVGIFAAPLTAGASLGLVAAGAGVASYKGLRVMDLKDEINTLRFRVSTLNSGISQGQQAIASLEKEKCDLQALVSQYQSDILTRKSKHQGYQKQISEANHVQGEIVTLKGVAESTTSNIKDVNCELQKIKEGLDEYSSLIQAKSIDVSTSEAPVDRIAGVIGIRSVSTKIRRAKEFKKQKEVIQQVSETLEKVNREVPLLLSSQETTFLDIKPWNTTIVPTLEINNKIP</sequence>